<evidence type="ECO:0000313" key="8">
    <source>
        <dbReference type="EMBL" id="QDP98623.1"/>
    </source>
</evidence>
<name>A0A516Q5B0_9ACTN</name>
<organism evidence="8 9">
    <name type="scientific">Microlunatus elymi</name>
    <dbReference type="NCBI Taxonomy" id="2596828"/>
    <lineage>
        <taxon>Bacteria</taxon>
        <taxon>Bacillati</taxon>
        <taxon>Actinomycetota</taxon>
        <taxon>Actinomycetes</taxon>
        <taxon>Propionibacteriales</taxon>
        <taxon>Propionibacteriaceae</taxon>
        <taxon>Microlunatus</taxon>
    </lineage>
</organism>
<dbReference type="Proteomes" id="UP000319263">
    <property type="component" value="Chromosome"/>
</dbReference>
<evidence type="ECO:0000256" key="6">
    <source>
        <dbReference type="ARBA" id="ARBA00023033"/>
    </source>
</evidence>
<reference evidence="8 9" key="1">
    <citation type="submission" date="2019-07" db="EMBL/GenBank/DDBJ databases">
        <title>Microlunatus dokdonensis sp. nov. isolated from the rhizospheric soil of the wild plant Elymus tsukushiensis.</title>
        <authorList>
            <person name="Ghim S.-Y."/>
            <person name="Hwang Y.-J."/>
            <person name="Son J.-S."/>
            <person name="Shin J.-H."/>
        </authorList>
    </citation>
    <scope>NUCLEOTIDE SEQUENCE [LARGE SCALE GENOMIC DNA]</scope>
    <source>
        <strain evidence="8 9">KUDC0627</strain>
    </source>
</reference>
<keyword evidence="6 7" id="KW-0503">Monooxygenase</keyword>
<dbReference type="GO" id="GO:0006707">
    <property type="term" value="P:cholesterol catabolic process"/>
    <property type="evidence" value="ECO:0007669"/>
    <property type="project" value="TreeGrafter"/>
</dbReference>
<evidence type="ECO:0000256" key="3">
    <source>
        <dbReference type="ARBA" id="ARBA00022723"/>
    </source>
</evidence>
<evidence type="ECO:0000313" key="9">
    <source>
        <dbReference type="Proteomes" id="UP000319263"/>
    </source>
</evidence>
<evidence type="ECO:0000256" key="4">
    <source>
        <dbReference type="ARBA" id="ARBA00023002"/>
    </source>
</evidence>
<dbReference type="KEGG" id="mik:FOE78_06485"/>
<dbReference type="OrthoDB" id="502624at2"/>
<dbReference type="InterPro" id="IPR002397">
    <property type="entry name" value="Cyt_P450_B"/>
</dbReference>
<keyword evidence="9" id="KW-1185">Reference proteome</keyword>
<dbReference type="CDD" id="cd20625">
    <property type="entry name" value="CYP164-like"/>
    <property type="match status" value="1"/>
</dbReference>
<keyword evidence="5 7" id="KW-0408">Iron</keyword>
<keyword evidence="4 7" id="KW-0560">Oxidoreductase</keyword>
<dbReference type="PANTHER" id="PTHR46696">
    <property type="entry name" value="P450, PUTATIVE (EUROFUNG)-RELATED"/>
    <property type="match status" value="1"/>
</dbReference>
<dbReference type="FunFam" id="1.10.630.10:FF:000018">
    <property type="entry name" value="Cytochrome P450 monooxygenase"/>
    <property type="match status" value="1"/>
</dbReference>
<accession>A0A516Q5B0</accession>
<dbReference type="PRINTS" id="PR00359">
    <property type="entry name" value="BP450"/>
</dbReference>
<comment type="similarity">
    <text evidence="1 7">Belongs to the cytochrome P450 family.</text>
</comment>
<evidence type="ECO:0000256" key="7">
    <source>
        <dbReference type="RuleBase" id="RU000461"/>
    </source>
</evidence>
<dbReference type="Pfam" id="PF00067">
    <property type="entry name" value="p450"/>
    <property type="match status" value="1"/>
</dbReference>
<dbReference type="Gene3D" id="1.10.630.10">
    <property type="entry name" value="Cytochrome P450"/>
    <property type="match status" value="1"/>
</dbReference>
<dbReference type="InterPro" id="IPR036396">
    <property type="entry name" value="Cyt_P450_sf"/>
</dbReference>
<gene>
    <name evidence="8" type="ORF">FOE78_06485</name>
</gene>
<proteinExistence type="inferred from homology"/>
<protein>
    <submittedName>
        <fullName evidence="8">Cytochrome P450</fullName>
    </submittedName>
</protein>
<evidence type="ECO:0000256" key="1">
    <source>
        <dbReference type="ARBA" id="ARBA00010617"/>
    </source>
</evidence>
<dbReference type="GO" id="GO:0008395">
    <property type="term" value="F:steroid hydroxylase activity"/>
    <property type="evidence" value="ECO:0007669"/>
    <property type="project" value="TreeGrafter"/>
</dbReference>
<dbReference type="InterPro" id="IPR017972">
    <property type="entry name" value="Cyt_P450_CS"/>
</dbReference>
<dbReference type="SUPFAM" id="SSF48264">
    <property type="entry name" value="Cytochrome P450"/>
    <property type="match status" value="1"/>
</dbReference>
<evidence type="ECO:0000256" key="2">
    <source>
        <dbReference type="ARBA" id="ARBA00022617"/>
    </source>
</evidence>
<keyword evidence="2 7" id="KW-0349">Heme</keyword>
<dbReference type="EMBL" id="CP041692">
    <property type="protein sequence ID" value="QDP98623.1"/>
    <property type="molecule type" value="Genomic_DNA"/>
</dbReference>
<dbReference type="AlphaFoldDB" id="A0A516Q5B0"/>
<dbReference type="InterPro" id="IPR001128">
    <property type="entry name" value="Cyt_P450"/>
</dbReference>
<dbReference type="GO" id="GO:0020037">
    <property type="term" value="F:heme binding"/>
    <property type="evidence" value="ECO:0007669"/>
    <property type="project" value="InterPro"/>
</dbReference>
<sequence>MPIKKQELQFIKELYGTKARLLWSGYLRRDPVARLQLEPGRLDPYPLYEQIRSRGRVSRTPFGHFVTVDHEICNEVLRSRDFGVGEDARDKSLSLLDLNPPDHTRLRRLVAPDFSVRTIGRYTPRIEAVLQNLIKDVPRDDPFDLVSVVAAPLPIAVIADLLGIPDADADEFARHGTEFGSALGGIQSLAHAQRLAATRKRLAEIFAGIFELRRKEPTDDVVSRIVNSDGTVRPEEMVPLCTLLLIAGFETTVNLIGNTVLALLSNPDQWRMLVEQPELAERAIEEGLRYDSPVQRTGRLATADTEVAGVPFKQGDWIMTAIGGANRDPAVFTDPARYDLHRDNAEDHLSFSGGVHYCLGAALARLEAGIALRTIVTEFPELALAGPRERRPGSLIRGMQHFPVRAPRSAVMV</sequence>
<dbReference type="PANTHER" id="PTHR46696:SF4">
    <property type="entry name" value="BIOTIN BIOSYNTHESIS CYTOCHROME P450"/>
    <property type="match status" value="1"/>
</dbReference>
<dbReference type="PROSITE" id="PS00086">
    <property type="entry name" value="CYTOCHROME_P450"/>
    <property type="match status" value="1"/>
</dbReference>
<evidence type="ECO:0000256" key="5">
    <source>
        <dbReference type="ARBA" id="ARBA00023004"/>
    </source>
</evidence>
<keyword evidence="3 7" id="KW-0479">Metal-binding</keyword>
<dbReference type="GO" id="GO:0005506">
    <property type="term" value="F:iron ion binding"/>
    <property type="evidence" value="ECO:0007669"/>
    <property type="project" value="InterPro"/>
</dbReference>
<dbReference type="GO" id="GO:0036199">
    <property type="term" value="F:cholest-4-en-3-one 26-monooxygenase activity"/>
    <property type="evidence" value="ECO:0007669"/>
    <property type="project" value="TreeGrafter"/>
</dbReference>